<dbReference type="Proteomes" id="UP000234681">
    <property type="component" value="Chromosome 12"/>
</dbReference>
<sequence length="30" mass="3289">MLRRLACCSLGEIGCVLTQGMRSVSIFLKC</sequence>
<dbReference type="EMBL" id="CH474012">
    <property type="protein sequence ID" value="EDL89514.1"/>
    <property type="molecule type" value="Genomic_DNA"/>
</dbReference>
<accession>A6K156</accession>
<evidence type="ECO:0000313" key="2">
    <source>
        <dbReference type="Proteomes" id="UP000234681"/>
    </source>
</evidence>
<proteinExistence type="predicted"/>
<dbReference type="AlphaFoldDB" id="A6K156"/>
<reference evidence="1 2" key="1">
    <citation type="submission" date="2005-07" db="EMBL/GenBank/DDBJ databases">
        <authorList>
            <person name="Mural R.J."/>
            <person name="Li P.W."/>
            <person name="Adams M.D."/>
            <person name="Amanatides P.G."/>
            <person name="Baden-Tillson H."/>
            <person name="Barnstead M."/>
            <person name="Chin S.H."/>
            <person name="Dew I."/>
            <person name="Evans C.A."/>
            <person name="Ferriera S."/>
            <person name="Flanigan M."/>
            <person name="Fosler C."/>
            <person name="Glodek A."/>
            <person name="Gu Z."/>
            <person name="Holt R.A."/>
            <person name="Jennings D."/>
            <person name="Kraft C.L."/>
            <person name="Lu F."/>
            <person name="Nguyen T."/>
            <person name="Nusskern D.R."/>
            <person name="Pfannkoch C.M."/>
            <person name="Sitter C."/>
            <person name="Sutton G.G."/>
            <person name="Venter J.C."/>
            <person name="Wang Z."/>
            <person name="Woodage T."/>
            <person name="Zheng X.H."/>
            <person name="Zhong F."/>
        </authorList>
    </citation>
    <scope>NUCLEOTIDE SEQUENCE [LARGE SCALE GENOMIC DNA]</scope>
    <source>
        <strain>BN</strain>
        <strain evidence="2">Sprague-Dawley</strain>
    </source>
</reference>
<gene>
    <name evidence="1" type="ORF">rCG_42792</name>
</gene>
<organism evidence="1 2">
    <name type="scientific">Rattus norvegicus</name>
    <name type="common">Rat</name>
    <dbReference type="NCBI Taxonomy" id="10116"/>
    <lineage>
        <taxon>Eukaryota</taxon>
        <taxon>Metazoa</taxon>
        <taxon>Chordata</taxon>
        <taxon>Craniata</taxon>
        <taxon>Vertebrata</taxon>
        <taxon>Euteleostomi</taxon>
        <taxon>Mammalia</taxon>
        <taxon>Eutheria</taxon>
        <taxon>Euarchontoglires</taxon>
        <taxon>Glires</taxon>
        <taxon>Rodentia</taxon>
        <taxon>Myomorpha</taxon>
        <taxon>Muroidea</taxon>
        <taxon>Muridae</taxon>
        <taxon>Murinae</taxon>
        <taxon>Rattus</taxon>
    </lineage>
</organism>
<name>A6K156_RAT</name>
<protein>
    <submittedName>
        <fullName evidence="1">RCG42792</fullName>
    </submittedName>
</protein>
<evidence type="ECO:0000313" key="1">
    <source>
        <dbReference type="EMBL" id="EDL89514.1"/>
    </source>
</evidence>